<name>A0AAX6N080_9PEZI</name>
<keyword evidence="3" id="KW-1185">Reference proteome</keyword>
<evidence type="ECO:0000313" key="3">
    <source>
        <dbReference type="Proteomes" id="UP001369815"/>
    </source>
</evidence>
<protein>
    <submittedName>
        <fullName evidence="2">Uncharacterized protein</fullName>
    </submittedName>
</protein>
<feature type="region of interest" description="Disordered" evidence="1">
    <location>
        <begin position="442"/>
        <end position="461"/>
    </location>
</feature>
<feature type="region of interest" description="Disordered" evidence="1">
    <location>
        <begin position="36"/>
        <end position="61"/>
    </location>
</feature>
<reference evidence="2 3" key="1">
    <citation type="journal article" date="2024" name="Front Chem Biol">
        <title>Unveiling the potential of Daldinia eschscholtzii MFLUCC 19-0629 through bioactivity and bioinformatics studies for enhanced sustainable agriculture production.</title>
        <authorList>
            <person name="Brooks S."/>
            <person name="Weaver J.A."/>
            <person name="Klomchit A."/>
            <person name="Alharthi S.A."/>
            <person name="Onlamun T."/>
            <person name="Nurani R."/>
            <person name="Vong T.K."/>
            <person name="Alberti F."/>
            <person name="Greco C."/>
        </authorList>
    </citation>
    <scope>NUCLEOTIDE SEQUENCE [LARGE SCALE GENOMIC DNA]</scope>
    <source>
        <strain evidence="2">MFLUCC 19-0629</strain>
    </source>
</reference>
<dbReference type="EMBL" id="JBANMG010000001">
    <property type="protein sequence ID" value="KAK6958265.1"/>
    <property type="molecule type" value="Genomic_DNA"/>
</dbReference>
<sequence length="583" mass="66251">MSLYSPGSTMASPQSEERLGMYSMLWGPNNNLTDPEFEKDFPSEIYSDTRPVSPRTDRWPNHNPWDMDKDGNAVPFPPEEPAVPPIMREPQPPVSMGDLDIIPYKQHYSPGRSPQCTFPNFHEHLTIRQRRQLKRLANTVKQPVAFFLPNKRNYYNSQLLIHNLDQERVFEDLEKHPLAPISEPEQAIFSDDEDQSTAVADEGLYMEPYEESSKESDGDTPEVSYEKVNTGDFEHFDEESSKEPTESDTWGVQDQDELCNMDKSNSTSKALSANGGDDPLGIDKYLASIQDPVQRRKTVLAGMTAMWPSNHQVNNVWQHPYYRGYEEDGDYETWFRTTAYELGWDNDDPYYEPEDDENWREVSQPQIGDEGIPDQAALDYVLLMRETRERMESTIRRKRELWKERNGTYDSFAATFSDETLAYDADNEGAASISKGKEIYVYDGSDDSEDDEEPPSLPSRPVRIKLVTRVKENILDDAAPAFHTSQNVDPDIPCGTTLTSTTNLNSTQAPGSPSSPGPSSKRNRGRRRGRGRGRGRGLGRPRGFGGNSGRKRKTDPDAEFEPGSSESDVQGKSRKMRRRNSRQ</sequence>
<organism evidence="2 3">
    <name type="scientific">Daldinia eschscholtzii</name>
    <dbReference type="NCBI Taxonomy" id="292717"/>
    <lineage>
        <taxon>Eukaryota</taxon>
        <taxon>Fungi</taxon>
        <taxon>Dikarya</taxon>
        <taxon>Ascomycota</taxon>
        <taxon>Pezizomycotina</taxon>
        <taxon>Sordariomycetes</taxon>
        <taxon>Xylariomycetidae</taxon>
        <taxon>Xylariales</taxon>
        <taxon>Hypoxylaceae</taxon>
        <taxon>Daldinia</taxon>
    </lineage>
</organism>
<evidence type="ECO:0000256" key="1">
    <source>
        <dbReference type="SAM" id="MobiDB-lite"/>
    </source>
</evidence>
<evidence type="ECO:0000313" key="2">
    <source>
        <dbReference type="EMBL" id="KAK6958265.1"/>
    </source>
</evidence>
<feature type="region of interest" description="Disordered" evidence="1">
    <location>
        <begin position="208"/>
        <end position="252"/>
    </location>
</feature>
<feature type="compositionally biased region" description="Basic residues" evidence="1">
    <location>
        <begin position="572"/>
        <end position="583"/>
    </location>
</feature>
<feature type="region of interest" description="Disordered" evidence="1">
    <location>
        <begin position="259"/>
        <end position="278"/>
    </location>
</feature>
<feature type="compositionally biased region" description="Acidic residues" evidence="1">
    <location>
        <begin position="444"/>
        <end position="454"/>
    </location>
</feature>
<proteinExistence type="predicted"/>
<dbReference type="AlphaFoldDB" id="A0AAX6N080"/>
<comment type="caution">
    <text evidence="2">The sequence shown here is derived from an EMBL/GenBank/DDBJ whole genome shotgun (WGS) entry which is preliminary data.</text>
</comment>
<dbReference type="Proteomes" id="UP001369815">
    <property type="component" value="Unassembled WGS sequence"/>
</dbReference>
<feature type="region of interest" description="Disordered" evidence="1">
    <location>
        <begin position="481"/>
        <end position="583"/>
    </location>
</feature>
<feature type="compositionally biased region" description="Polar residues" evidence="1">
    <location>
        <begin position="262"/>
        <end position="271"/>
    </location>
</feature>
<feature type="compositionally biased region" description="Low complexity" evidence="1">
    <location>
        <begin position="496"/>
        <end position="520"/>
    </location>
</feature>
<accession>A0AAX6N080</accession>
<gene>
    <name evidence="2" type="ORF">Daesc_001062</name>
</gene>
<feature type="compositionally biased region" description="Basic and acidic residues" evidence="1">
    <location>
        <begin position="232"/>
        <end position="245"/>
    </location>
</feature>
<feature type="compositionally biased region" description="Basic residues" evidence="1">
    <location>
        <begin position="521"/>
        <end position="539"/>
    </location>
</feature>